<evidence type="ECO:0000313" key="19">
    <source>
        <dbReference type="EMBL" id="KAJ8773354.1"/>
    </source>
</evidence>
<evidence type="ECO:0000256" key="1">
    <source>
        <dbReference type="ARBA" id="ARBA00001182"/>
    </source>
</evidence>
<feature type="region of interest" description="Disordered" evidence="17">
    <location>
        <begin position="481"/>
        <end position="514"/>
    </location>
</feature>
<evidence type="ECO:0000256" key="8">
    <source>
        <dbReference type="ARBA" id="ARBA00022824"/>
    </source>
</evidence>
<evidence type="ECO:0000256" key="10">
    <source>
        <dbReference type="ARBA" id="ARBA00023180"/>
    </source>
</evidence>
<keyword evidence="10" id="KW-0325">Glycoprotein</keyword>
<evidence type="ECO:0000259" key="18">
    <source>
        <dbReference type="PROSITE" id="PS51352"/>
    </source>
</evidence>
<dbReference type="GO" id="GO:0005788">
    <property type="term" value="C:endoplasmic reticulum lumen"/>
    <property type="evidence" value="ECO:0007669"/>
    <property type="project" value="UniProtKB-SubCell"/>
</dbReference>
<feature type="domain" description="Thioredoxin" evidence="18">
    <location>
        <begin position="336"/>
        <end position="481"/>
    </location>
</feature>
<evidence type="ECO:0000256" key="15">
    <source>
        <dbReference type="RuleBase" id="RU004208"/>
    </source>
</evidence>
<dbReference type="NCBIfam" id="TIGR01126">
    <property type="entry name" value="pdi_dom"/>
    <property type="match status" value="1"/>
</dbReference>
<dbReference type="Gene3D" id="3.40.30.10">
    <property type="entry name" value="Glutaredoxin"/>
    <property type="match status" value="4"/>
</dbReference>
<dbReference type="CDD" id="cd02982">
    <property type="entry name" value="PDI_b'_family"/>
    <property type="match status" value="1"/>
</dbReference>
<name>A0AAV8U5G9_9ROSI</name>
<sequence>MASRVSIWLYLFVFYLISAIAAADSVSKEFVLTLDHSNFTDTVTKHDFIVVEFYAPWCGHCKKLAPEYEKAASVLSSHDPPLALAKIDASDESNKDIASQYEISGFPTLKIFRKGGKSVQEYKGPREADDIVEYLKQQSGPASAEIKSTDDGAYLNTEGKIVIVGVFSKFSGQEFDNFIVVAEKLRSDYEFRHTLDAKHLPLGESSVAGPLVRLFKPFDERFVDLQDFKVDALEKFVADASIPLVTVFNNDPNNHPFVVKFFESPHAKAMLFVNFTNKDADLLKTKYREVAEQYKGEGLAFLVGDLEASQGALQYFGVKEDQVPLVVIQTNDGQKYLKAHLEPDHIAPWVKDYKDGKLSPHRKSEPIPEVNNEPVKVVVADSLQEFVFNSGKNVLLEFYAPWCGHCQKLAPILEEVAVSYQSDPDVLIAKFDASANDVPNDSFEVQGYPTVYFRSASGNVLQYDDDRSKEAIVSFIEKNRDKKVTEPESGKDEAPTKEPGKDEAPTKELGKDEL</sequence>
<dbReference type="PANTHER" id="PTHR18929">
    <property type="entry name" value="PROTEIN DISULFIDE ISOMERASE"/>
    <property type="match status" value="1"/>
</dbReference>
<evidence type="ECO:0000256" key="17">
    <source>
        <dbReference type="SAM" id="MobiDB-lite"/>
    </source>
</evidence>
<evidence type="ECO:0000256" key="4">
    <source>
        <dbReference type="ARBA" id="ARBA00006347"/>
    </source>
</evidence>
<evidence type="ECO:0000256" key="9">
    <source>
        <dbReference type="ARBA" id="ARBA00023157"/>
    </source>
</evidence>
<dbReference type="InterPro" id="IPR017937">
    <property type="entry name" value="Thioredoxin_CS"/>
</dbReference>
<dbReference type="FunFam" id="3.40.30.10:FF:000152">
    <property type="entry name" value="Protein disulfide-isomerase"/>
    <property type="match status" value="1"/>
</dbReference>
<accession>A0AAV8U5G9</accession>
<dbReference type="Proteomes" id="UP001159364">
    <property type="component" value="Linkage Group LG02"/>
</dbReference>
<keyword evidence="11 16" id="KW-0413">Isomerase</keyword>
<comment type="subcellular location">
    <subcellularLocation>
        <location evidence="3">Endoplasmic reticulum lumen</location>
    </subcellularLocation>
</comment>
<evidence type="ECO:0000256" key="11">
    <source>
        <dbReference type="ARBA" id="ARBA00023235"/>
    </source>
</evidence>
<dbReference type="FunFam" id="3.40.30.10:FF:000143">
    <property type="entry name" value="Protein disulfide-isomerase"/>
    <property type="match status" value="1"/>
</dbReference>
<dbReference type="FunFam" id="3.40.30.10:FF:000150">
    <property type="entry name" value="Protein disulfide-isomerase"/>
    <property type="match status" value="1"/>
</dbReference>
<evidence type="ECO:0000256" key="2">
    <source>
        <dbReference type="ARBA" id="ARBA00002692"/>
    </source>
</evidence>
<dbReference type="GO" id="GO:0006457">
    <property type="term" value="P:protein folding"/>
    <property type="evidence" value="ECO:0007669"/>
    <property type="project" value="TreeGrafter"/>
</dbReference>
<evidence type="ECO:0000256" key="3">
    <source>
        <dbReference type="ARBA" id="ARBA00004319"/>
    </source>
</evidence>
<feature type="disulfide bond" description="Redox-active" evidence="14">
    <location>
        <begin position="58"/>
        <end position="61"/>
    </location>
</feature>
<dbReference type="InterPro" id="IPR005792">
    <property type="entry name" value="Prot_disulphide_isomerase"/>
</dbReference>
<evidence type="ECO:0000256" key="12">
    <source>
        <dbReference type="ARBA" id="ARBA00023284"/>
    </source>
</evidence>
<evidence type="ECO:0000256" key="14">
    <source>
        <dbReference type="PIRSR" id="PIRSR605792-51"/>
    </source>
</evidence>
<dbReference type="EC" id="5.3.4.1" evidence="5 16"/>
<evidence type="ECO:0000256" key="5">
    <source>
        <dbReference type="ARBA" id="ARBA00012723"/>
    </source>
</evidence>
<proteinExistence type="inferred from homology"/>
<dbReference type="GO" id="GO:0003756">
    <property type="term" value="F:protein disulfide isomerase activity"/>
    <property type="evidence" value="ECO:0007669"/>
    <property type="project" value="UniProtKB-EC"/>
</dbReference>
<keyword evidence="7" id="KW-0677">Repeat</keyword>
<keyword evidence="9 14" id="KW-1015">Disulfide bond</keyword>
<evidence type="ECO:0000313" key="20">
    <source>
        <dbReference type="Proteomes" id="UP001159364"/>
    </source>
</evidence>
<dbReference type="InterPro" id="IPR036249">
    <property type="entry name" value="Thioredoxin-like_sf"/>
</dbReference>
<dbReference type="CDD" id="cd02995">
    <property type="entry name" value="PDI_a_PDI_a'_C"/>
    <property type="match status" value="1"/>
</dbReference>
<reference evidence="19 20" key="1">
    <citation type="submission" date="2021-09" db="EMBL/GenBank/DDBJ databases">
        <title>Genomic insights and catalytic innovation underlie evolution of tropane alkaloids biosynthesis.</title>
        <authorList>
            <person name="Wang Y.-J."/>
            <person name="Tian T."/>
            <person name="Huang J.-P."/>
            <person name="Huang S.-X."/>
        </authorList>
    </citation>
    <scope>NUCLEOTIDE SEQUENCE [LARGE SCALE GENOMIC DNA]</scope>
    <source>
        <strain evidence="19">KIB-2018</strain>
        <tissue evidence="19">Leaf</tissue>
    </source>
</reference>
<dbReference type="FunFam" id="3.40.30.10:FF:000184">
    <property type="entry name" value="Protein disulfide-isomerase"/>
    <property type="match status" value="1"/>
</dbReference>
<dbReference type="EMBL" id="JAIWQS010000002">
    <property type="protein sequence ID" value="KAJ8773354.1"/>
    <property type="molecule type" value="Genomic_DNA"/>
</dbReference>
<comment type="function">
    <text evidence="2">Participates in the folding of proteins containing disulfide bonds, may be involved in glycosylation, prolyl hydroxylation and triglyceride transfer.</text>
</comment>
<feature type="chain" id="PRO_5043103800" description="Protein disulfide-isomerase" evidence="16">
    <location>
        <begin position="24"/>
        <end position="514"/>
    </location>
</feature>
<evidence type="ECO:0000256" key="6">
    <source>
        <dbReference type="ARBA" id="ARBA00022729"/>
    </source>
</evidence>
<dbReference type="Pfam" id="PF00085">
    <property type="entry name" value="Thioredoxin"/>
    <property type="match status" value="2"/>
</dbReference>
<keyword evidence="12 14" id="KW-0676">Redox-active center</keyword>
<dbReference type="CDD" id="cd02981">
    <property type="entry name" value="PDI_b_family"/>
    <property type="match status" value="1"/>
</dbReference>
<dbReference type="GO" id="GO:0034976">
    <property type="term" value="P:response to endoplasmic reticulum stress"/>
    <property type="evidence" value="ECO:0007669"/>
    <property type="project" value="TreeGrafter"/>
</dbReference>
<dbReference type="CDD" id="cd02961">
    <property type="entry name" value="PDI_a_family"/>
    <property type="match status" value="1"/>
</dbReference>
<dbReference type="PRINTS" id="PR00421">
    <property type="entry name" value="THIOREDOXIN"/>
</dbReference>
<dbReference type="SUPFAM" id="SSF52833">
    <property type="entry name" value="Thioredoxin-like"/>
    <property type="match status" value="4"/>
</dbReference>
<comment type="caution">
    <text evidence="19">The sequence shown here is derived from an EMBL/GenBank/DDBJ whole genome shotgun (WGS) entry which is preliminary data.</text>
</comment>
<dbReference type="PROSITE" id="PS00194">
    <property type="entry name" value="THIOREDOXIN_1"/>
    <property type="match status" value="2"/>
</dbReference>
<dbReference type="InterPro" id="IPR005788">
    <property type="entry name" value="PDI_thioredoxin-like_dom"/>
</dbReference>
<dbReference type="Pfam" id="PF13848">
    <property type="entry name" value="Thioredoxin_6"/>
    <property type="match status" value="1"/>
</dbReference>
<keyword evidence="6 16" id="KW-0732">Signal</keyword>
<feature type="disulfide bond" description="Redox-active" evidence="14">
    <location>
        <begin position="403"/>
        <end position="406"/>
    </location>
</feature>
<comment type="catalytic activity">
    <reaction evidence="1 16">
        <text>Catalyzes the rearrangement of -S-S- bonds in proteins.</text>
        <dbReference type="EC" id="5.3.4.1"/>
    </reaction>
</comment>
<dbReference type="AlphaFoldDB" id="A0AAV8U5G9"/>
<evidence type="ECO:0000256" key="16">
    <source>
        <dbReference type="RuleBase" id="RU361130"/>
    </source>
</evidence>
<feature type="domain" description="Thioredoxin" evidence="18">
    <location>
        <begin position="11"/>
        <end position="140"/>
    </location>
</feature>
<comment type="similarity">
    <text evidence="4 15">Belongs to the protein disulfide isomerase family.</text>
</comment>
<keyword evidence="20" id="KW-1185">Reference proteome</keyword>
<dbReference type="PROSITE" id="PS51352">
    <property type="entry name" value="THIOREDOXIN_2"/>
    <property type="match status" value="2"/>
</dbReference>
<keyword evidence="8" id="KW-0256">Endoplasmic reticulum</keyword>
<dbReference type="PANTHER" id="PTHR18929:SF132">
    <property type="entry name" value="PROTEIN DISULFIDE-ISOMERASE A3"/>
    <property type="match status" value="1"/>
</dbReference>
<evidence type="ECO:0000256" key="13">
    <source>
        <dbReference type="ARBA" id="ARBA00039846"/>
    </source>
</evidence>
<gene>
    <name evidence="19" type="ORF">K2173_028531</name>
</gene>
<evidence type="ECO:0000256" key="7">
    <source>
        <dbReference type="ARBA" id="ARBA00022737"/>
    </source>
</evidence>
<organism evidence="19 20">
    <name type="scientific">Erythroxylum novogranatense</name>
    <dbReference type="NCBI Taxonomy" id="1862640"/>
    <lineage>
        <taxon>Eukaryota</taxon>
        <taxon>Viridiplantae</taxon>
        <taxon>Streptophyta</taxon>
        <taxon>Embryophyta</taxon>
        <taxon>Tracheophyta</taxon>
        <taxon>Spermatophyta</taxon>
        <taxon>Magnoliopsida</taxon>
        <taxon>eudicotyledons</taxon>
        <taxon>Gunneridae</taxon>
        <taxon>Pentapetalae</taxon>
        <taxon>rosids</taxon>
        <taxon>fabids</taxon>
        <taxon>Malpighiales</taxon>
        <taxon>Erythroxylaceae</taxon>
        <taxon>Erythroxylum</taxon>
    </lineage>
</organism>
<protein>
    <recommendedName>
        <fullName evidence="13 16">Protein disulfide-isomerase</fullName>
        <ecNumber evidence="5 16">5.3.4.1</ecNumber>
    </recommendedName>
</protein>
<feature type="signal peptide" evidence="16">
    <location>
        <begin position="1"/>
        <end position="23"/>
    </location>
</feature>
<dbReference type="InterPro" id="IPR013766">
    <property type="entry name" value="Thioredoxin_domain"/>
</dbReference>
<dbReference type="NCBIfam" id="TIGR01130">
    <property type="entry name" value="ER_PDI_fam"/>
    <property type="match status" value="1"/>
</dbReference>